<dbReference type="EMBL" id="CP017686">
    <property type="protein sequence ID" value="AYQ54321.1"/>
    <property type="molecule type" value="Genomic_DNA"/>
</dbReference>
<gene>
    <name evidence="1" type="ORF">BKD89_00600</name>
</gene>
<evidence type="ECO:0000313" key="1">
    <source>
        <dbReference type="EMBL" id="AYQ54321.1"/>
    </source>
</evidence>
<reference evidence="1 2" key="1">
    <citation type="submission" date="2016-10" db="EMBL/GenBank/DDBJ databases">
        <title>Complete genome of the TMA-utilizing, human hosted archaeon Methanomethylophilus alvus Gen. nov, sp. nov., strain Mx-05, derived from a pure culture.</title>
        <authorList>
            <person name="Brugere J.-F."/>
            <person name="Ben Hania W."/>
            <person name="Chaudhary P.P."/>
            <person name="Gaci N."/>
            <person name="Borrel G."/>
            <person name="Cao Van Tuat L."/>
            <person name="Fardeau M.-L."/>
            <person name="Harris H.M.B."/>
            <person name="O'Toole P.W."/>
            <person name="Ollivier B."/>
        </authorList>
    </citation>
    <scope>NUCLEOTIDE SEQUENCE [LARGE SCALE GENOMIC DNA]</scope>
    <source>
        <strain evidence="1 2">Mx-05</strain>
    </source>
</reference>
<dbReference type="GeneID" id="41320924"/>
<evidence type="ECO:0000313" key="2">
    <source>
        <dbReference type="Proteomes" id="UP000273278"/>
    </source>
</evidence>
<name>A0A3G3IEZ0_9ARCH</name>
<dbReference type="AlphaFoldDB" id="A0A3G3IEZ0"/>
<sequence length="498" mass="51970">MNAKLTAAAAILVVAIVGLAAFEGSTNSWWSDEEDASLEIQTGGLDLAVENYKLSIDGVDVACEAGSDQGDPTMVDIRITEEGIYLEPGTVVKISYDLVYSTTVSGARLVMVSMCDVATDEKVEDDHIQVEYSEIMGEESLTDGWYFFPKIGEYDSHADVTYSIGGNADLQMNHSYSFQVDTMFVQSKAVSIVDTADELQSALSGDKMLVALSDDIEIDETLSVSKDADVTLDLSGHELNVDASVGILVDGGSLHLTDMGDGSGIIVATGSAVNVVNGGYFEMAGGNLKSSTSMGIVAGYSNQDDSGANVYISGGSVTAQEHAVWAVNGSKVVITGGEFTAIDNVAVTANGTQGEGPVDVTITGGTFNCGIVTSGYLACGVFVAQDGNWNILGGTFNMTSDKATAFVVRGGNVNINLDNVTVNMNASASDSIGKVGDSTFVNSGHVVAAYYTSGAYGFTEDSTSLIINGESKISSENVSDYVGTNSAVQVNVCYYYDN</sequence>
<dbReference type="RefSeq" id="WP_015504031.1">
    <property type="nucleotide sequence ID" value="NZ_CP017686.1"/>
</dbReference>
<dbReference type="Proteomes" id="UP000273278">
    <property type="component" value="Chromosome"/>
</dbReference>
<accession>A0A3G3IEZ0</accession>
<organism evidence="1 2">
    <name type="scientific">Methanomethylophilus alvi</name>
    <dbReference type="NCBI Taxonomy" id="1291540"/>
    <lineage>
        <taxon>Archaea</taxon>
        <taxon>Methanobacteriati</taxon>
        <taxon>Thermoplasmatota</taxon>
        <taxon>Thermoplasmata</taxon>
        <taxon>Methanomassiliicoccales</taxon>
        <taxon>Methanomethylophilaceae</taxon>
        <taxon>Methanomethylophilus</taxon>
    </lineage>
</organism>
<proteinExistence type="predicted"/>
<protein>
    <submittedName>
        <fullName evidence="1">Uncharacterized protein</fullName>
    </submittedName>
</protein>